<sequence>MTQRRALFGWKVTRLLFACGVFAIMTGALRLVLEQSPVYFWLILAGIALMALATRGQWDSRASGRNRSVLGFRARPADASPKKDSRTSR</sequence>
<organism evidence="3 4">
    <name type="scientific">Leifsonia kafniensis</name>
    <dbReference type="NCBI Taxonomy" id="475957"/>
    <lineage>
        <taxon>Bacteria</taxon>
        <taxon>Bacillati</taxon>
        <taxon>Actinomycetota</taxon>
        <taxon>Actinomycetes</taxon>
        <taxon>Micrococcales</taxon>
        <taxon>Microbacteriaceae</taxon>
        <taxon>Leifsonia</taxon>
    </lineage>
</organism>
<evidence type="ECO:0000313" key="3">
    <source>
        <dbReference type="EMBL" id="GAA3869127.1"/>
    </source>
</evidence>
<evidence type="ECO:0000256" key="2">
    <source>
        <dbReference type="SAM" id="Phobius"/>
    </source>
</evidence>
<dbReference type="Proteomes" id="UP001501803">
    <property type="component" value="Unassembled WGS sequence"/>
</dbReference>
<name>A0ABP7K878_9MICO</name>
<feature type="compositionally biased region" description="Basic and acidic residues" evidence="1">
    <location>
        <begin position="80"/>
        <end position="89"/>
    </location>
</feature>
<accession>A0ABP7K878</accession>
<evidence type="ECO:0000313" key="4">
    <source>
        <dbReference type="Proteomes" id="UP001501803"/>
    </source>
</evidence>
<reference evidence="4" key="1">
    <citation type="journal article" date="2019" name="Int. J. Syst. Evol. Microbiol.">
        <title>The Global Catalogue of Microorganisms (GCM) 10K type strain sequencing project: providing services to taxonomists for standard genome sequencing and annotation.</title>
        <authorList>
            <consortium name="The Broad Institute Genomics Platform"/>
            <consortium name="The Broad Institute Genome Sequencing Center for Infectious Disease"/>
            <person name="Wu L."/>
            <person name="Ma J."/>
        </authorList>
    </citation>
    <scope>NUCLEOTIDE SEQUENCE [LARGE SCALE GENOMIC DNA]</scope>
    <source>
        <strain evidence="4">JCM 17021</strain>
    </source>
</reference>
<dbReference type="EMBL" id="BAABCN010000002">
    <property type="protein sequence ID" value="GAA3869127.1"/>
    <property type="molecule type" value="Genomic_DNA"/>
</dbReference>
<proteinExistence type="predicted"/>
<dbReference type="RefSeq" id="WP_345063031.1">
    <property type="nucleotide sequence ID" value="NZ_BAABCN010000002.1"/>
</dbReference>
<feature type="transmembrane region" description="Helical" evidence="2">
    <location>
        <begin position="12"/>
        <end position="32"/>
    </location>
</feature>
<comment type="caution">
    <text evidence="3">The sequence shown here is derived from an EMBL/GenBank/DDBJ whole genome shotgun (WGS) entry which is preliminary data.</text>
</comment>
<gene>
    <name evidence="3" type="ORF">GCM10022381_10570</name>
</gene>
<evidence type="ECO:0000256" key="1">
    <source>
        <dbReference type="SAM" id="MobiDB-lite"/>
    </source>
</evidence>
<keyword evidence="2" id="KW-0812">Transmembrane</keyword>
<protein>
    <submittedName>
        <fullName evidence="3">Uncharacterized protein</fullName>
    </submittedName>
</protein>
<keyword evidence="2" id="KW-0472">Membrane</keyword>
<feature type="transmembrane region" description="Helical" evidence="2">
    <location>
        <begin position="38"/>
        <end position="58"/>
    </location>
</feature>
<keyword evidence="2" id="KW-1133">Transmembrane helix</keyword>
<keyword evidence="4" id="KW-1185">Reference proteome</keyword>
<feature type="region of interest" description="Disordered" evidence="1">
    <location>
        <begin position="69"/>
        <end position="89"/>
    </location>
</feature>